<name>A0AC35TJ37_9BILA</name>
<dbReference type="Proteomes" id="UP000095286">
    <property type="component" value="Unplaced"/>
</dbReference>
<accession>A0AC35TJ37</accession>
<protein>
    <submittedName>
        <fullName evidence="2">Collagen type IV alpha-3-binding protein</fullName>
    </submittedName>
</protein>
<evidence type="ECO:0000313" key="1">
    <source>
        <dbReference type="Proteomes" id="UP000095286"/>
    </source>
</evidence>
<organism evidence="1 2">
    <name type="scientific">Rhabditophanes sp. KR3021</name>
    <dbReference type="NCBI Taxonomy" id="114890"/>
    <lineage>
        <taxon>Eukaryota</taxon>
        <taxon>Metazoa</taxon>
        <taxon>Ecdysozoa</taxon>
        <taxon>Nematoda</taxon>
        <taxon>Chromadorea</taxon>
        <taxon>Rhabditida</taxon>
        <taxon>Tylenchina</taxon>
        <taxon>Panagrolaimomorpha</taxon>
        <taxon>Strongyloidoidea</taxon>
        <taxon>Alloionematidae</taxon>
        <taxon>Rhabditophanes</taxon>
    </lineage>
</organism>
<proteinExistence type="predicted"/>
<dbReference type="WBParaSite" id="RSKR_0000114200.1">
    <property type="protein sequence ID" value="RSKR_0000114200.1"/>
    <property type="gene ID" value="RSKR_0000114200"/>
</dbReference>
<sequence>MASVNGKMVCTEGMNSLSILPIEGTLIKWTNYLSGWQERYFKVHDGALYYYKSKDDVKFGCRKSMSLANSLIRPDGYEETNFELALNGEVWFLRAQDEMERNWWVRSLNDHAIKGLADSGKAGLQNNKLLPDNVNVNYSFETTSTKEQLERLTAHESNVSLNFSKLQDHIENLVEIVLKSSEVKDQAPFARQISGELANFRESLRLLSDMVSQFAESGNVNGNNTNIAQNKCEKTPIDKSENCVDNVGQDNEIGLRSISPPTSCLSDTEDEFYDTCASPDSAETPNHSQSHIFQEQKMSKSIRTDVRDVELWNAIDKTTLEQLSYAKEPVVEKGPWELFSQKGAMKMYKMEVEIDGHICDPLKALHYIEGITAKEYLHYFYEFKYKTDWDDTLEKSMLVDKIADDICVIHQIHKRIWPSAQRESLFWSHIRDVSASKDDDAYDALIVCNHDVKRGDLPLVNSSSVRVGLKIAMYVQTIILNKDKPLTELTRKDIAIRIVYVAQVDPGGWLPKAPLMQVYKREYPKFLNNFTAYVAKKVASTKVDL</sequence>
<evidence type="ECO:0000313" key="2">
    <source>
        <dbReference type="WBParaSite" id="RSKR_0000114200.1"/>
    </source>
</evidence>
<reference evidence="2" key="1">
    <citation type="submission" date="2016-11" db="UniProtKB">
        <authorList>
            <consortium name="WormBaseParasite"/>
        </authorList>
    </citation>
    <scope>IDENTIFICATION</scope>
    <source>
        <strain evidence="2">KR3021</strain>
    </source>
</reference>